<proteinExistence type="predicted"/>
<organism evidence="1">
    <name type="scientific">marine metagenome</name>
    <dbReference type="NCBI Taxonomy" id="408172"/>
    <lineage>
        <taxon>unclassified sequences</taxon>
        <taxon>metagenomes</taxon>
        <taxon>ecological metagenomes</taxon>
    </lineage>
</organism>
<dbReference type="Gene3D" id="3.50.50.60">
    <property type="entry name" value="FAD/NAD(P)-binding domain"/>
    <property type="match status" value="1"/>
</dbReference>
<dbReference type="SUPFAM" id="SSF51905">
    <property type="entry name" value="FAD/NAD(P)-binding domain"/>
    <property type="match status" value="1"/>
</dbReference>
<dbReference type="GO" id="GO:0004497">
    <property type="term" value="F:monooxygenase activity"/>
    <property type="evidence" value="ECO:0007669"/>
    <property type="project" value="InterPro"/>
</dbReference>
<evidence type="ECO:0008006" key="2">
    <source>
        <dbReference type="Google" id="ProtNLM"/>
    </source>
</evidence>
<dbReference type="EMBL" id="UINC01094782">
    <property type="protein sequence ID" value="SVC50314.1"/>
    <property type="molecule type" value="Genomic_DNA"/>
</dbReference>
<dbReference type="Pfam" id="PF04820">
    <property type="entry name" value="Trp_halogenase"/>
    <property type="match status" value="1"/>
</dbReference>
<dbReference type="PANTHER" id="PTHR43747">
    <property type="entry name" value="FAD-BINDING PROTEIN"/>
    <property type="match status" value="1"/>
</dbReference>
<accession>A0A382MMX6</accession>
<dbReference type="AlphaFoldDB" id="A0A382MMX6"/>
<gene>
    <name evidence="1" type="ORF">METZ01_LOCUS303168</name>
</gene>
<dbReference type="PANTHER" id="PTHR43747:SF4">
    <property type="entry name" value="FLAVIN-DEPENDENT TRYPTOPHAN HALOGENASE"/>
    <property type="match status" value="1"/>
</dbReference>
<dbReference type="InterPro" id="IPR050816">
    <property type="entry name" value="Flavin-dep_Halogenase_NPB"/>
</dbReference>
<sequence length="304" mass="33761">MRDSITNRRIGIVGGGNAGLICALILQQAFPQYQITVIKSDEIGTIGVGEGSTEHWRSFINYVGIEPSELIVAALATHKKGIFFEGWSDTCPDYFHATAGLPEGAPFVMGFNVAYAKMLSEGLLLTDHTGQGGIRENKVPAINPHQSVNQFHFDTNELNDLLTTKARSRGVVFVEGIVLDVNVTDGWIKSVRVMGEEKNRVADFWIDASGFNRVLMSHLSDTKWNSFSEYLLTDSAIAFRTESDPNGEIRPYTRARALENGWAWEIPTQTARGNGYVYSSQFCSERQAVKEMENLLGLEIPSYR</sequence>
<feature type="non-terminal residue" evidence="1">
    <location>
        <position position="304"/>
    </location>
</feature>
<name>A0A382MMX6_9ZZZZ</name>
<dbReference type="InterPro" id="IPR036188">
    <property type="entry name" value="FAD/NAD-bd_sf"/>
</dbReference>
<reference evidence="1" key="1">
    <citation type="submission" date="2018-05" db="EMBL/GenBank/DDBJ databases">
        <authorList>
            <person name="Lanie J.A."/>
            <person name="Ng W.-L."/>
            <person name="Kazmierczak K.M."/>
            <person name="Andrzejewski T.M."/>
            <person name="Davidsen T.M."/>
            <person name="Wayne K.J."/>
            <person name="Tettelin H."/>
            <person name="Glass J.I."/>
            <person name="Rusch D."/>
            <person name="Podicherti R."/>
            <person name="Tsui H.-C.T."/>
            <person name="Winkler M.E."/>
        </authorList>
    </citation>
    <scope>NUCLEOTIDE SEQUENCE</scope>
</reference>
<dbReference type="InterPro" id="IPR006905">
    <property type="entry name" value="Flavin_halogenase"/>
</dbReference>
<protein>
    <recommendedName>
        <fullName evidence="2">FAD dependent oxidoreductase domain-containing protein</fullName>
    </recommendedName>
</protein>
<evidence type="ECO:0000313" key="1">
    <source>
        <dbReference type="EMBL" id="SVC50314.1"/>
    </source>
</evidence>